<comment type="caution">
    <text evidence="4">The sequence shown here is derived from an EMBL/GenBank/DDBJ whole genome shotgun (WGS) entry which is preliminary data.</text>
</comment>
<proteinExistence type="inferred from homology"/>
<dbReference type="Pfam" id="PF01740">
    <property type="entry name" value="STAS"/>
    <property type="match status" value="1"/>
</dbReference>
<dbReference type="InterPro" id="IPR002645">
    <property type="entry name" value="STAS_dom"/>
</dbReference>
<dbReference type="Gene3D" id="3.30.750.24">
    <property type="entry name" value="STAS domain"/>
    <property type="match status" value="1"/>
</dbReference>
<comment type="similarity">
    <text evidence="1 2">Belongs to the anti-sigma-factor antagonist family.</text>
</comment>
<sequence length="111" mass="11811">MEMTITESGPGTAVLKPVGRLNMASAPHFKEGIRVALGRGFTRIVVDLSEIDFMDSSGLGAIINGLKSAREQGGELRLAAVSWQAGLVLKLTNMDQVLSVHEDARTAFADV</sequence>
<dbReference type="Proteomes" id="UP000617531">
    <property type="component" value="Unassembled WGS sequence"/>
</dbReference>
<dbReference type="CDD" id="cd07043">
    <property type="entry name" value="STAS_anti-anti-sigma_factors"/>
    <property type="match status" value="1"/>
</dbReference>
<dbReference type="SUPFAM" id="SSF52091">
    <property type="entry name" value="SpoIIaa-like"/>
    <property type="match status" value="1"/>
</dbReference>
<reference evidence="4" key="1">
    <citation type="journal article" date="2014" name="Int. J. Syst. Evol. Microbiol.">
        <title>Complete genome sequence of Corynebacterium casei LMG S-19264T (=DSM 44701T), isolated from a smear-ripened cheese.</title>
        <authorList>
            <consortium name="US DOE Joint Genome Institute (JGI-PGF)"/>
            <person name="Walter F."/>
            <person name="Albersmeier A."/>
            <person name="Kalinowski J."/>
            <person name="Ruckert C."/>
        </authorList>
    </citation>
    <scope>NUCLEOTIDE SEQUENCE</scope>
    <source>
        <strain evidence="4">CGMCC 1.16548</strain>
    </source>
</reference>
<feature type="domain" description="STAS" evidence="3">
    <location>
        <begin position="2"/>
        <end position="111"/>
    </location>
</feature>
<dbReference type="PANTHER" id="PTHR33495">
    <property type="entry name" value="ANTI-SIGMA FACTOR ANTAGONIST TM_1081-RELATED-RELATED"/>
    <property type="match status" value="1"/>
</dbReference>
<dbReference type="PANTHER" id="PTHR33495:SF2">
    <property type="entry name" value="ANTI-SIGMA FACTOR ANTAGONIST TM_1081-RELATED"/>
    <property type="match status" value="1"/>
</dbReference>
<dbReference type="EMBL" id="BNAI01000004">
    <property type="protein sequence ID" value="GHF20247.1"/>
    <property type="molecule type" value="Genomic_DNA"/>
</dbReference>
<dbReference type="PROSITE" id="PS50801">
    <property type="entry name" value="STAS"/>
    <property type="match status" value="1"/>
</dbReference>
<protein>
    <recommendedName>
        <fullName evidence="2">Anti-sigma factor antagonist</fullName>
    </recommendedName>
</protein>
<dbReference type="AlphaFoldDB" id="A0A8J3M2W8"/>
<evidence type="ECO:0000256" key="2">
    <source>
        <dbReference type="RuleBase" id="RU003749"/>
    </source>
</evidence>
<keyword evidence="5" id="KW-1185">Reference proteome</keyword>
<evidence type="ECO:0000259" key="3">
    <source>
        <dbReference type="PROSITE" id="PS50801"/>
    </source>
</evidence>
<reference evidence="4" key="2">
    <citation type="submission" date="2020-09" db="EMBL/GenBank/DDBJ databases">
        <authorList>
            <person name="Sun Q."/>
            <person name="Zhou Y."/>
        </authorList>
    </citation>
    <scope>NUCLEOTIDE SEQUENCE</scope>
    <source>
        <strain evidence="4">CGMCC 1.16548</strain>
    </source>
</reference>
<organism evidence="4 5">
    <name type="scientific">Pseudolysinimonas yzui</name>
    <dbReference type="NCBI Taxonomy" id="2708254"/>
    <lineage>
        <taxon>Bacteria</taxon>
        <taxon>Bacillati</taxon>
        <taxon>Actinomycetota</taxon>
        <taxon>Actinomycetes</taxon>
        <taxon>Micrococcales</taxon>
        <taxon>Microbacteriaceae</taxon>
        <taxon>Pseudolysinimonas</taxon>
    </lineage>
</organism>
<dbReference type="GO" id="GO:0043856">
    <property type="term" value="F:anti-sigma factor antagonist activity"/>
    <property type="evidence" value="ECO:0007669"/>
    <property type="project" value="InterPro"/>
</dbReference>
<dbReference type="NCBIfam" id="TIGR00377">
    <property type="entry name" value="ant_ant_sig"/>
    <property type="match status" value="1"/>
</dbReference>
<evidence type="ECO:0000313" key="4">
    <source>
        <dbReference type="EMBL" id="GHF20247.1"/>
    </source>
</evidence>
<dbReference type="InterPro" id="IPR003658">
    <property type="entry name" value="Anti-sigma_ant"/>
</dbReference>
<accession>A0A8J3M2W8</accession>
<dbReference type="RefSeq" id="WP_229842053.1">
    <property type="nucleotide sequence ID" value="NZ_BNAI01000004.1"/>
</dbReference>
<evidence type="ECO:0000313" key="5">
    <source>
        <dbReference type="Proteomes" id="UP000617531"/>
    </source>
</evidence>
<evidence type="ECO:0000256" key="1">
    <source>
        <dbReference type="ARBA" id="ARBA00009013"/>
    </source>
</evidence>
<dbReference type="InterPro" id="IPR036513">
    <property type="entry name" value="STAS_dom_sf"/>
</dbReference>
<name>A0A8J3M2W8_9MICO</name>
<gene>
    <name evidence="4" type="ORF">GCM10011600_21470</name>
</gene>